<feature type="transmembrane region" description="Helical" evidence="1">
    <location>
        <begin position="98"/>
        <end position="119"/>
    </location>
</feature>
<keyword evidence="1" id="KW-0812">Transmembrane</keyword>
<dbReference type="OrthoDB" id="10401672at2759"/>
<keyword evidence="1" id="KW-1133">Transmembrane helix</keyword>
<dbReference type="AlphaFoldDB" id="A0A9Q0N698"/>
<feature type="chain" id="PRO_5040501140" evidence="2">
    <location>
        <begin position="23"/>
        <end position="161"/>
    </location>
</feature>
<sequence>MKTVTVLVAFCIPLIASVGCNAFKKILSERVHTYLRDQYKDNPTKCECMIEYFRLINIWEKFYSEDIVGQRRELVRDLRPYIEDADSKCTVVAFYDSSWGICVTVLAVVMAALVALFALNPTRRGRKKTNINKTVLPASVYMKRSKYRKPKPLFYYQLTNP</sequence>
<comment type="caution">
    <text evidence="3">The sequence shown here is derived from an EMBL/GenBank/DDBJ whole genome shotgun (WGS) entry which is preliminary data.</text>
</comment>
<evidence type="ECO:0000256" key="2">
    <source>
        <dbReference type="SAM" id="SignalP"/>
    </source>
</evidence>
<keyword evidence="4" id="KW-1185">Reference proteome</keyword>
<protein>
    <submittedName>
        <fullName evidence="3">Uncharacterized protein</fullName>
    </submittedName>
</protein>
<keyword evidence="2" id="KW-0732">Signal</keyword>
<reference evidence="3" key="1">
    <citation type="submission" date="2022-07" db="EMBL/GenBank/DDBJ databases">
        <authorList>
            <person name="Trinca V."/>
            <person name="Uliana J.V.C."/>
            <person name="Torres T.T."/>
            <person name="Ward R.J."/>
            <person name="Monesi N."/>
        </authorList>
    </citation>
    <scope>NUCLEOTIDE SEQUENCE</scope>
    <source>
        <strain evidence="3">HSMRA1968</strain>
        <tissue evidence="3">Whole embryos</tissue>
    </source>
</reference>
<evidence type="ECO:0000313" key="4">
    <source>
        <dbReference type="Proteomes" id="UP001151699"/>
    </source>
</evidence>
<keyword evidence="1" id="KW-0472">Membrane</keyword>
<dbReference type="PROSITE" id="PS51257">
    <property type="entry name" value="PROKAR_LIPOPROTEIN"/>
    <property type="match status" value="1"/>
</dbReference>
<evidence type="ECO:0000313" key="3">
    <source>
        <dbReference type="EMBL" id="KAJ6644195.1"/>
    </source>
</evidence>
<feature type="signal peptide" evidence="2">
    <location>
        <begin position="1"/>
        <end position="22"/>
    </location>
</feature>
<organism evidence="3 4">
    <name type="scientific">Pseudolycoriella hygida</name>
    <dbReference type="NCBI Taxonomy" id="35572"/>
    <lineage>
        <taxon>Eukaryota</taxon>
        <taxon>Metazoa</taxon>
        <taxon>Ecdysozoa</taxon>
        <taxon>Arthropoda</taxon>
        <taxon>Hexapoda</taxon>
        <taxon>Insecta</taxon>
        <taxon>Pterygota</taxon>
        <taxon>Neoptera</taxon>
        <taxon>Endopterygota</taxon>
        <taxon>Diptera</taxon>
        <taxon>Nematocera</taxon>
        <taxon>Sciaroidea</taxon>
        <taxon>Sciaridae</taxon>
        <taxon>Pseudolycoriella</taxon>
    </lineage>
</organism>
<proteinExistence type="predicted"/>
<gene>
    <name evidence="3" type="ORF">Bhyg_09162</name>
</gene>
<name>A0A9Q0N698_9DIPT</name>
<evidence type="ECO:0000256" key="1">
    <source>
        <dbReference type="SAM" id="Phobius"/>
    </source>
</evidence>
<dbReference type="EMBL" id="WJQU01000002">
    <property type="protein sequence ID" value="KAJ6644195.1"/>
    <property type="molecule type" value="Genomic_DNA"/>
</dbReference>
<dbReference type="Proteomes" id="UP001151699">
    <property type="component" value="Chromosome B"/>
</dbReference>
<accession>A0A9Q0N698</accession>